<evidence type="ECO:0000256" key="1">
    <source>
        <dbReference type="SAM" id="Phobius"/>
    </source>
</evidence>
<gene>
    <name evidence="3" type="ORF">ACFQ5K_06030</name>
</gene>
<dbReference type="Proteomes" id="UP001597212">
    <property type="component" value="Unassembled WGS sequence"/>
</dbReference>
<dbReference type="RefSeq" id="WP_125758099.1">
    <property type="nucleotide sequence ID" value="NZ_JBHTOK010000051.1"/>
</dbReference>
<sequence length="326" mass="36600">MEKIAVLIPCFNEALTIEKVVHDFAKALPTAQIYVYDNNSTDNTAELAADAGAIVRVEPRQGKGFAVRQMFFDIDADLYLMVDGDDTYPAEAAPKLLGPLRDGVADMTIGDRLTNGTYTEENKRLFHNLGNNLVKNSINFLYHSEIQDVMTGYRGFSRVFIESLPVTSDGFQIETEFTIHAVDKRFRLVEIPIDYRDRPEGSTSKLNTFSDGLKVLATIMRMFRDSKPMLFFGILAAVLFVVGLAIGIPVISEFVETGYITKMPSAVLATGVMMFCLMILVTGIILDTVVRSERKNFELNLHRIYDEERKRRALSWQVEKQANGGE</sequence>
<dbReference type="InterPro" id="IPR001173">
    <property type="entry name" value="Glyco_trans_2-like"/>
</dbReference>
<keyword evidence="4" id="KW-1185">Reference proteome</keyword>
<accession>A0ABW4CVW8</accession>
<keyword evidence="1" id="KW-0812">Transmembrane</keyword>
<reference evidence="4" key="1">
    <citation type="journal article" date="2019" name="Int. J. Syst. Evol. Microbiol.">
        <title>The Global Catalogue of Microorganisms (GCM) 10K type strain sequencing project: providing services to taxonomists for standard genome sequencing and annotation.</title>
        <authorList>
            <consortium name="The Broad Institute Genomics Platform"/>
            <consortium name="The Broad Institute Genome Sequencing Center for Infectious Disease"/>
            <person name="Wu L."/>
            <person name="Ma J."/>
        </authorList>
    </citation>
    <scope>NUCLEOTIDE SEQUENCE [LARGE SCALE GENOMIC DNA]</scope>
    <source>
        <strain evidence="4">CCM 8912</strain>
    </source>
</reference>
<keyword evidence="1" id="KW-0472">Membrane</keyword>
<feature type="transmembrane region" description="Helical" evidence="1">
    <location>
        <begin position="263"/>
        <end position="286"/>
    </location>
</feature>
<dbReference type="CDD" id="cd04179">
    <property type="entry name" value="DPM_DPG-synthase_like"/>
    <property type="match status" value="1"/>
</dbReference>
<evidence type="ECO:0000313" key="4">
    <source>
        <dbReference type="Proteomes" id="UP001597212"/>
    </source>
</evidence>
<feature type="transmembrane region" description="Helical" evidence="1">
    <location>
        <begin position="229"/>
        <end position="251"/>
    </location>
</feature>
<dbReference type="PANTHER" id="PTHR48090">
    <property type="entry name" value="UNDECAPRENYL-PHOSPHATE 4-DEOXY-4-FORMAMIDO-L-ARABINOSE TRANSFERASE-RELATED"/>
    <property type="match status" value="1"/>
</dbReference>
<proteinExistence type="predicted"/>
<dbReference type="PANTHER" id="PTHR48090:SF7">
    <property type="entry name" value="RFBJ PROTEIN"/>
    <property type="match status" value="1"/>
</dbReference>
<evidence type="ECO:0000259" key="2">
    <source>
        <dbReference type="Pfam" id="PF00535"/>
    </source>
</evidence>
<protein>
    <submittedName>
        <fullName evidence="3">Glycosyltransferase family 2 protein</fullName>
    </submittedName>
</protein>
<evidence type="ECO:0000313" key="3">
    <source>
        <dbReference type="EMBL" id="MFD1440924.1"/>
    </source>
</evidence>
<dbReference type="Pfam" id="PF00535">
    <property type="entry name" value="Glycos_transf_2"/>
    <property type="match status" value="1"/>
</dbReference>
<comment type="caution">
    <text evidence="3">The sequence shown here is derived from an EMBL/GenBank/DDBJ whole genome shotgun (WGS) entry which is preliminary data.</text>
</comment>
<dbReference type="EMBL" id="JBHTOK010000051">
    <property type="protein sequence ID" value="MFD1440924.1"/>
    <property type="molecule type" value="Genomic_DNA"/>
</dbReference>
<dbReference type="InterPro" id="IPR050256">
    <property type="entry name" value="Glycosyltransferase_2"/>
</dbReference>
<dbReference type="SUPFAM" id="SSF53448">
    <property type="entry name" value="Nucleotide-diphospho-sugar transferases"/>
    <property type="match status" value="1"/>
</dbReference>
<keyword evidence="1" id="KW-1133">Transmembrane helix</keyword>
<name>A0ABW4CVW8_9LACO</name>
<dbReference type="Gene3D" id="3.90.550.10">
    <property type="entry name" value="Spore Coat Polysaccharide Biosynthesis Protein SpsA, Chain A"/>
    <property type="match status" value="1"/>
</dbReference>
<organism evidence="3 4">
    <name type="scientific">Lacticaseibacillus hegangensis</name>
    <dbReference type="NCBI Taxonomy" id="2486010"/>
    <lineage>
        <taxon>Bacteria</taxon>
        <taxon>Bacillati</taxon>
        <taxon>Bacillota</taxon>
        <taxon>Bacilli</taxon>
        <taxon>Lactobacillales</taxon>
        <taxon>Lactobacillaceae</taxon>
        <taxon>Lacticaseibacillus</taxon>
    </lineage>
</organism>
<dbReference type="InterPro" id="IPR029044">
    <property type="entry name" value="Nucleotide-diphossugar_trans"/>
</dbReference>
<feature type="domain" description="Glycosyltransferase 2-like" evidence="2">
    <location>
        <begin position="6"/>
        <end position="161"/>
    </location>
</feature>